<keyword evidence="6" id="KW-0723">Serine/threonine-protein kinase</keyword>
<dbReference type="InterPro" id="IPR003591">
    <property type="entry name" value="Leu-rich_rpt_typical-subtyp"/>
</dbReference>
<evidence type="ECO:0000256" key="6">
    <source>
        <dbReference type="ARBA" id="ARBA00022527"/>
    </source>
</evidence>
<dbReference type="FunFam" id="3.80.10.10:FF:000288">
    <property type="entry name" value="LRR receptor-like serine/threonine-protein kinase EFR"/>
    <property type="match status" value="1"/>
</dbReference>
<dbReference type="GO" id="GO:0004674">
    <property type="term" value="F:protein serine/threonine kinase activity"/>
    <property type="evidence" value="ECO:0007669"/>
    <property type="project" value="UniProtKB-KW"/>
</dbReference>
<evidence type="ECO:0000256" key="22">
    <source>
        <dbReference type="PROSITE-ProRule" id="PRU10141"/>
    </source>
</evidence>
<dbReference type="Gene3D" id="3.80.10.10">
    <property type="entry name" value="Ribonuclease Inhibitor"/>
    <property type="match status" value="3"/>
</dbReference>
<keyword evidence="18" id="KW-0675">Receptor</keyword>
<keyword evidence="10 23" id="KW-0812">Transmembrane</keyword>
<keyword evidence="14" id="KW-0418">Kinase</keyword>
<dbReference type="InterPro" id="IPR017441">
    <property type="entry name" value="Protein_kinase_ATP_BS"/>
</dbReference>
<evidence type="ECO:0000256" key="11">
    <source>
        <dbReference type="ARBA" id="ARBA00022729"/>
    </source>
</evidence>
<keyword evidence="19" id="KW-0325">Glycoprotein</keyword>
<evidence type="ECO:0000256" key="24">
    <source>
        <dbReference type="SAM" id="SignalP"/>
    </source>
</evidence>
<sequence length="1014" mass="111591">MGIRKVMMPLIMFVLYIVPSATKALPLSSNTDKLALLDLKQKLTKSIPDSLPSWNDSLSFCKWQGVTCSPSSMRVSSLQLQNQFWGGTLGPSIGNLTFLEKLNLSNINLNGEIPREVGYLKRLQVLDLSHNNLKGEIVNELSNCSNLQVISFKYNDLTGNVPSWLGSMVQLSELLLVANNLVGTIPLSLGNLSSLVELALGRNHLEGSIPYTLGNLSNLKNLLMSSNNLSGIVPASLYNLTNIEVIDLGGNQISGTIPSNIDLVFPNLKILLIGQNQFTGTFPSSISNITRLTWFEIVENYFEGSIPLTLGSLSDLQLFNIGGNSFGSGKAHDFDFLYSLTNCTQLEFISLEANKFGGALPDVIGNFSTNLDSFSLQNNQISGVIPEEIGQLINLNFLAIGKNFLEGSIPDSIKNLKHLENLDLRRNRLSGNIPTSIGNLTVLSKLYLNINNLEGTIPSSIRYCTKLLYFNVSGNKLSGDIPNQAFGHQEAVINLDLSNNSLTGLIPSDFGNMNHLSILYLQDNDFSGEIPMELGACTTLTMLGLANNSLQGSIPSFLTTLRSLQLLDLSNNQFSGAIPRQLENLTLLNTLDLSFNHLYGEVPIGGVFSNITKFSLIGNKDLCGGIPQLKLPACPSPRWKKHKWSYEKRLIIIFVTGGVLVFFIILVSLYYLKKKIKVLSSSPSMKNKYLRVSYGELHQATNGFSSMNLVGTGSFGSVYKGAIPYFERPVAIKVLNLQIRGGTKSFIAECNALGKIKHRNLVNILTCCSSVDYKGEDFKAIVFEFMPNGSLESLLHNNEQHEPQNLNLNFKQRISIALDVAHALDYLQHESQQAIVHCDIKPSNIILDDDLVAHLGDFGLARLLQEDASYSIREQANSSTIKGTIGYVPPEYGAGGLESPQGDIYSYGILLLEMLTGKKPTDSMFSEGLSLNSYCKMAIPEGVTEVADARLLIPYHEEQMRVTQHLQEMEDKFKECLVSLARIGVVCSDEFPAERMNIKDVIVELHAINQKLLH</sequence>
<comment type="catalytic activity">
    <reaction evidence="20">
        <text>L-threonyl-[protein] + ATP = O-phospho-L-threonyl-[protein] + ADP + H(+)</text>
        <dbReference type="Rhea" id="RHEA:46608"/>
        <dbReference type="Rhea" id="RHEA-COMP:11060"/>
        <dbReference type="Rhea" id="RHEA-COMP:11605"/>
        <dbReference type="ChEBI" id="CHEBI:15378"/>
        <dbReference type="ChEBI" id="CHEBI:30013"/>
        <dbReference type="ChEBI" id="CHEBI:30616"/>
        <dbReference type="ChEBI" id="CHEBI:61977"/>
        <dbReference type="ChEBI" id="CHEBI:456216"/>
        <dbReference type="EC" id="2.7.11.1"/>
    </reaction>
</comment>
<keyword evidence="11 24" id="KW-0732">Signal</keyword>
<evidence type="ECO:0000256" key="8">
    <source>
        <dbReference type="ARBA" id="ARBA00022614"/>
    </source>
</evidence>
<gene>
    <name evidence="26" type="ORF">LLUT_LOCUS9444</name>
</gene>
<keyword evidence="15 22" id="KW-0067">ATP-binding</keyword>
<feature type="binding site" evidence="22">
    <location>
        <position position="733"/>
    </location>
    <ligand>
        <name>ATP</name>
        <dbReference type="ChEBI" id="CHEBI:30616"/>
    </ligand>
</feature>
<dbReference type="Pfam" id="PF07714">
    <property type="entry name" value="PK_Tyr_Ser-Thr"/>
    <property type="match status" value="1"/>
</dbReference>
<proteinExistence type="inferred from homology"/>
<keyword evidence="8" id="KW-0433">Leucine-rich repeat</keyword>
<dbReference type="InterPro" id="IPR001611">
    <property type="entry name" value="Leu-rich_rpt"/>
</dbReference>
<dbReference type="PROSITE" id="PS00107">
    <property type="entry name" value="PROTEIN_KINASE_ATP"/>
    <property type="match status" value="1"/>
</dbReference>
<evidence type="ECO:0000313" key="27">
    <source>
        <dbReference type="Proteomes" id="UP001497480"/>
    </source>
</evidence>
<evidence type="ECO:0000256" key="5">
    <source>
        <dbReference type="ARBA" id="ARBA00022475"/>
    </source>
</evidence>
<evidence type="ECO:0000256" key="12">
    <source>
        <dbReference type="ARBA" id="ARBA00022737"/>
    </source>
</evidence>
<dbReference type="PROSITE" id="PS00108">
    <property type="entry name" value="PROTEIN_KINASE_ST"/>
    <property type="match status" value="1"/>
</dbReference>
<dbReference type="SUPFAM" id="SSF52058">
    <property type="entry name" value="L domain-like"/>
    <property type="match status" value="2"/>
</dbReference>
<name>A0AAV1WH67_LUPLU</name>
<evidence type="ECO:0000256" key="2">
    <source>
        <dbReference type="ARBA" id="ARBA00004479"/>
    </source>
</evidence>
<keyword evidence="27" id="KW-1185">Reference proteome</keyword>
<organism evidence="26 27">
    <name type="scientific">Lupinus luteus</name>
    <name type="common">European yellow lupine</name>
    <dbReference type="NCBI Taxonomy" id="3873"/>
    <lineage>
        <taxon>Eukaryota</taxon>
        <taxon>Viridiplantae</taxon>
        <taxon>Streptophyta</taxon>
        <taxon>Embryophyta</taxon>
        <taxon>Tracheophyta</taxon>
        <taxon>Spermatophyta</taxon>
        <taxon>Magnoliopsida</taxon>
        <taxon>eudicotyledons</taxon>
        <taxon>Gunneridae</taxon>
        <taxon>Pentapetalae</taxon>
        <taxon>rosids</taxon>
        <taxon>fabids</taxon>
        <taxon>Fabales</taxon>
        <taxon>Fabaceae</taxon>
        <taxon>Papilionoideae</taxon>
        <taxon>50 kb inversion clade</taxon>
        <taxon>genistoids sensu lato</taxon>
        <taxon>core genistoids</taxon>
        <taxon>Genisteae</taxon>
        <taxon>Lupinus</taxon>
    </lineage>
</organism>
<dbReference type="SMART" id="SM00369">
    <property type="entry name" value="LRR_TYP"/>
    <property type="match status" value="7"/>
</dbReference>
<dbReference type="FunFam" id="3.80.10.10:FF:000095">
    <property type="entry name" value="LRR receptor-like serine/threonine-protein kinase GSO1"/>
    <property type="match status" value="1"/>
</dbReference>
<dbReference type="InterPro" id="IPR051809">
    <property type="entry name" value="Plant_receptor-like_S/T_kinase"/>
</dbReference>
<evidence type="ECO:0000256" key="9">
    <source>
        <dbReference type="ARBA" id="ARBA00022679"/>
    </source>
</evidence>
<dbReference type="Gene3D" id="1.10.510.10">
    <property type="entry name" value="Transferase(Phosphotransferase) domain 1"/>
    <property type="match status" value="1"/>
</dbReference>
<evidence type="ECO:0000256" key="21">
    <source>
        <dbReference type="ARBA" id="ARBA00048679"/>
    </source>
</evidence>
<feature type="chain" id="PRO_5043864136" description="non-specific serine/threonine protein kinase" evidence="24">
    <location>
        <begin position="25"/>
        <end position="1014"/>
    </location>
</feature>
<dbReference type="InterPro" id="IPR001245">
    <property type="entry name" value="Ser-Thr/Tyr_kinase_cat_dom"/>
</dbReference>
<dbReference type="InterPro" id="IPR011009">
    <property type="entry name" value="Kinase-like_dom_sf"/>
</dbReference>
<evidence type="ECO:0000256" key="19">
    <source>
        <dbReference type="ARBA" id="ARBA00023180"/>
    </source>
</evidence>
<dbReference type="PRINTS" id="PR00019">
    <property type="entry name" value="LEURICHRPT"/>
</dbReference>
<dbReference type="SUPFAM" id="SSF56112">
    <property type="entry name" value="Protein kinase-like (PK-like)"/>
    <property type="match status" value="1"/>
</dbReference>
<evidence type="ECO:0000256" key="17">
    <source>
        <dbReference type="ARBA" id="ARBA00023136"/>
    </source>
</evidence>
<comment type="subcellular location">
    <subcellularLocation>
        <location evidence="1">Cell membrane</location>
        <topology evidence="1">Single-pass membrane protein</topology>
    </subcellularLocation>
    <subcellularLocation>
        <location evidence="2">Membrane</location>
        <topology evidence="2">Single-pass type I membrane protein</topology>
    </subcellularLocation>
</comment>
<keyword evidence="13 22" id="KW-0547">Nucleotide-binding</keyword>
<evidence type="ECO:0000256" key="4">
    <source>
        <dbReference type="ARBA" id="ARBA00012513"/>
    </source>
</evidence>
<feature type="domain" description="Protein kinase" evidence="25">
    <location>
        <begin position="704"/>
        <end position="1014"/>
    </location>
</feature>
<keyword evidence="17 23" id="KW-0472">Membrane</keyword>
<dbReference type="InterPro" id="IPR013210">
    <property type="entry name" value="LRR_N_plant-typ"/>
</dbReference>
<evidence type="ECO:0000256" key="13">
    <source>
        <dbReference type="ARBA" id="ARBA00022741"/>
    </source>
</evidence>
<comment type="catalytic activity">
    <reaction evidence="21">
        <text>L-seryl-[protein] + ATP = O-phospho-L-seryl-[protein] + ADP + H(+)</text>
        <dbReference type="Rhea" id="RHEA:17989"/>
        <dbReference type="Rhea" id="RHEA-COMP:9863"/>
        <dbReference type="Rhea" id="RHEA-COMP:11604"/>
        <dbReference type="ChEBI" id="CHEBI:15378"/>
        <dbReference type="ChEBI" id="CHEBI:29999"/>
        <dbReference type="ChEBI" id="CHEBI:30616"/>
        <dbReference type="ChEBI" id="CHEBI:83421"/>
        <dbReference type="ChEBI" id="CHEBI:456216"/>
        <dbReference type="EC" id="2.7.11.1"/>
    </reaction>
</comment>
<evidence type="ECO:0000256" key="20">
    <source>
        <dbReference type="ARBA" id="ARBA00047899"/>
    </source>
</evidence>
<dbReference type="EMBL" id="CAXHTB010000006">
    <property type="protein sequence ID" value="CAL0308384.1"/>
    <property type="molecule type" value="Genomic_DNA"/>
</dbReference>
<evidence type="ECO:0000256" key="16">
    <source>
        <dbReference type="ARBA" id="ARBA00022989"/>
    </source>
</evidence>
<keyword evidence="16 23" id="KW-1133">Transmembrane helix</keyword>
<dbReference type="Pfam" id="PF13855">
    <property type="entry name" value="LRR_8"/>
    <property type="match status" value="2"/>
</dbReference>
<feature type="transmembrane region" description="Helical" evidence="23">
    <location>
        <begin position="650"/>
        <end position="672"/>
    </location>
</feature>
<evidence type="ECO:0000256" key="18">
    <source>
        <dbReference type="ARBA" id="ARBA00023170"/>
    </source>
</evidence>
<evidence type="ECO:0000256" key="1">
    <source>
        <dbReference type="ARBA" id="ARBA00004162"/>
    </source>
</evidence>
<evidence type="ECO:0000259" key="25">
    <source>
        <dbReference type="PROSITE" id="PS50011"/>
    </source>
</evidence>
<keyword evidence="7" id="KW-0597">Phosphoprotein</keyword>
<dbReference type="EC" id="2.7.11.1" evidence="4"/>
<protein>
    <recommendedName>
        <fullName evidence="4">non-specific serine/threonine protein kinase</fullName>
        <ecNumber evidence="4">2.7.11.1</ecNumber>
    </recommendedName>
</protein>
<dbReference type="Pfam" id="PF23598">
    <property type="entry name" value="LRR_14"/>
    <property type="match status" value="1"/>
</dbReference>
<keyword evidence="12" id="KW-0677">Repeat</keyword>
<dbReference type="SMART" id="SM00365">
    <property type="entry name" value="LRR_SD22"/>
    <property type="match status" value="5"/>
</dbReference>
<dbReference type="InterPro" id="IPR000719">
    <property type="entry name" value="Prot_kinase_dom"/>
</dbReference>
<evidence type="ECO:0000256" key="14">
    <source>
        <dbReference type="ARBA" id="ARBA00022777"/>
    </source>
</evidence>
<evidence type="ECO:0000256" key="23">
    <source>
        <dbReference type="SAM" id="Phobius"/>
    </source>
</evidence>
<dbReference type="Pfam" id="PF00560">
    <property type="entry name" value="LRR_1"/>
    <property type="match status" value="2"/>
</dbReference>
<dbReference type="AlphaFoldDB" id="A0AAV1WH67"/>
<dbReference type="Pfam" id="PF08263">
    <property type="entry name" value="LRRNT_2"/>
    <property type="match status" value="1"/>
</dbReference>
<dbReference type="InterPro" id="IPR055414">
    <property type="entry name" value="LRR_R13L4/SHOC2-like"/>
</dbReference>
<reference evidence="26 27" key="1">
    <citation type="submission" date="2024-03" db="EMBL/GenBank/DDBJ databases">
        <authorList>
            <person name="Martinez-Hernandez J."/>
        </authorList>
    </citation>
    <scope>NUCLEOTIDE SEQUENCE [LARGE SCALE GENOMIC DNA]</scope>
</reference>
<dbReference type="GO" id="GO:0005524">
    <property type="term" value="F:ATP binding"/>
    <property type="evidence" value="ECO:0007669"/>
    <property type="project" value="UniProtKB-UniRule"/>
</dbReference>
<dbReference type="PANTHER" id="PTHR27008:SF596">
    <property type="entry name" value="OS02G0215500 PROTEIN"/>
    <property type="match status" value="1"/>
</dbReference>
<dbReference type="InterPro" id="IPR032675">
    <property type="entry name" value="LRR_dom_sf"/>
</dbReference>
<keyword evidence="5" id="KW-1003">Cell membrane</keyword>
<evidence type="ECO:0000256" key="7">
    <source>
        <dbReference type="ARBA" id="ARBA00022553"/>
    </source>
</evidence>
<evidence type="ECO:0000256" key="10">
    <source>
        <dbReference type="ARBA" id="ARBA00022692"/>
    </source>
</evidence>
<dbReference type="SMART" id="SM00220">
    <property type="entry name" value="S_TKc"/>
    <property type="match status" value="1"/>
</dbReference>
<dbReference type="FunFam" id="3.30.200.20:FF:000432">
    <property type="entry name" value="LRR receptor-like serine/threonine-protein kinase EFR"/>
    <property type="match status" value="1"/>
</dbReference>
<dbReference type="Proteomes" id="UP001497480">
    <property type="component" value="Unassembled WGS sequence"/>
</dbReference>
<dbReference type="GO" id="GO:0005886">
    <property type="term" value="C:plasma membrane"/>
    <property type="evidence" value="ECO:0007669"/>
    <property type="project" value="UniProtKB-SubCell"/>
</dbReference>
<evidence type="ECO:0000313" key="26">
    <source>
        <dbReference type="EMBL" id="CAL0308384.1"/>
    </source>
</evidence>
<dbReference type="PROSITE" id="PS50011">
    <property type="entry name" value="PROTEIN_KINASE_DOM"/>
    <property type="match status" value="1"/>
</dbReference>
<dbReference type="Gene3D" id="3.30.200.20">
    <property type="entry name" value="Phosphorylase Kinase, domain 1"/>
    <property type="match status" value="1"/>
</dbReference>
<comment type="caution">
    <text evidence="26">The sequence shown here is derived from an EMBL/GenBank/DDBJ whole genome shotgun (WGS) entry which is preliminary data.</text>
</comment>
<dbReference type="InterPro" id="IPR008271">
    <property type="entry name" value="Ser/Thr_kinase_AS"/>
</dbReference>
<dbReference type="PANTHER" id="PTHR27008">
    <property type="entry name" value="OS04G0122200 PROTEIN"/>
    <property type="match status" value="1"/>
</dbReference>
<comment type="similarity">
    <text evidence="3">Belongs to the protein kinase superfamily. Ser/Thr protein kinase family.</text>
</comment>
<feature type="signal peptide" evidence="24">
    <location>
        <begin position="1"/>
        <end position="24"/>
    </location>
</feature>
<evidence type="ECO:0000256" key="3">
    <source>
        <dbReference type="ARBA" id="ARBA00008684"/>
    </source>
</evidence>
<keyword evidence="9" id="KW-0808">Transferase</keyword>
<dbReference type="FunFam" id="1.10.510.10:FF:000358">
    <property type="entry name" value="Putative leucine-rich repeat receptor-like serine/threonine-protein kinase"/>
    <property type="match status" value="1"/>
</dbReference>
<accession>A0AAV1WH67</accession>
<evidence type="ECO:0000256" key="15">
    <source>
        <dbReference type="ARBA" id="ARBA00022840"/>
    </source>
</evidence>